<dbReference type="InterPro" id="IPR041479">
    <property type="entry name" value="TetR_CgmR_C"/>
</dbReference>
<dbReference type="Gene3D" id="1.10.357.10">
    <property type="entry name" value="Tetracycline Repressor, domain 2"/>
    <property type="match status" value="1"/>
</dbReference>
<accession>A0ABW0ZLS4</accession>
<comment type="caution">
    <text evidence="4">The sequence shown here is derived from an EMBL/GenBank/DDBJ whole genome shotgun (WGS) entry which is preliminary data.</text>
</comment>
<proteinExistence type="predicted"/>
<feature type="DNA-binding region" description="H-T-H motif" evidence="2">
    <location>
        <begin position="28"/>
        <end position="47"/>
    </location>
</feature>
<dbReference type="PANTHER" id="PTHR30055">
    <property type="entry name" value="HTH-TYPE TRANSCRIPTIONAL REGULATOR RUTR"/>
    <property type="match status" value="1"/>
</dbReference>
<dbReference type="SUPFAM" id="SSF48498">
    <property type="entry name" value="Tetracyclin repressor-like, C-terminal domain"/>
    <property type="match status" value="1"/>
</dbReference>
<dbReference type="InterPro" id="IPR009057">
    <property type="entry name" value="Homeodomain-like_sf"/>
</dbReference>
<protein>
    <submittedName>
        <fullName evidence="4">TetR/AcrR family transcriptional regulator</fullName>
    </submittedName>
</protein>
<gene>
    <name evidence="4" type="ORF">ACFPQB_21120</name>
</gene>
<organism evidence="4 5">
    <name type="scientific">Nocardioides vastitatis</name>
    <dbReference type="NCBI Taxonomy" id="2568655"/>
    <lineage>
        <taxon>Bacteria</taxon>
        <taxon>Bacillati</taxon>
        <taxon>Actinomycetota</taxon>
        <taxon>Actinomycetes</taxon>
        <taxon>Propionibacteriales</taxon>
        <taxon>Nocardioidaceae</taxon>
        <taxon>Nocardioides</taxon>
    </lineage>
</organism>
<dbReference type="Pfam" id="PF00440">
    <property type="entry name" value="TetR_N"/>
    <property type="match status" value="1"/>
</dbReference>
<evidence type="ECO:0000313" key="4">
    <source>
        <dbReference type="EMBL" id="MFC5731427.1"/>
    </source>
</evidence>
<dbReference type="InterPro" id="IPR036271">
    <property type="entry name" value="Tet_transcr_reg_TetR-rel_C_sf"/>
</dbReference>
<evidence type="ECO:0000256" key="2">
    <source>
        <dbReference type="PROSITE-ProRule" id="PRU00335"/>
    </source>
</evidence>
<dbReference type="PANTHER" id="PTHR30055:SF146">
    <property type="entry name" value="HTH-TYPE TRANSCRIPTIONAL DUAL REGULATOR CECR"/>
    <property type="match status" value="1"/>
</dbReference>
<reference evidence="5" key="1">
    <citation type="journal article" date="2019" name="Int. J. Syst. Evol. Microbiol.">
        <title>The Global Catalogue of Microorganisms (GCM) 10K type strain sequencing project: providing services to taxonomists for standard genome sequencing and annotation.</title>
        <authorList>
            <consortium name="The Broad Institute Genomics Platform"/>
            <consortium name="The Broad Institute Genome Sequencing Center for Infectious Disease"/>
            <person name="Wu L."/>
            <person name="Ma J."/>
        </authorList>
    </citation>
    <scope>NUCLEOTIDE SEQUENCE [LARGE SCALE GENOMIC DNA]</scope>
    <source>
        <strain evidence="5">YIM 94188</strain>
    </source>
</reference>
<dbReference type="InterPro" id="IPR050109">
    <property type="entry name" value="HTH-type_TetR-like_transc_reg"/>
</dbReference>
<evidence type="ECO:0000259" key="3">
    <source>
        <dbReference type="PROSITE" id="PS50977"/>
    </source>
</evidence>
<keyword evidence="5" id="KW-1185">Reference proteome</keyword>
<dbReference type="Pfam" id="PF17937">
    <property type="entry name" value="TetR_C_28"/>
    <property type="match status" value="1"/>
</dbReference>
<evidence type="ECO:0000256" key="1">
    <source>
        <dbReference type="ARBA" id="ARBA00023125"/>
    </source>
</evidence>
<dbReference type="Proteomes" id="UP001596072">
    <property type="component" value="Unassembled WGS sequence"/>
</dbReference>
<name>A0ABW0ZLS4_9ACTN</name>
<dbReference type="InterPro" id="IPR001647">
    <property type="entry name" value="HTH_TetR"/>
</dbReference>
<evidence type="ECO:0000313" key="5">
    <source>
        <dbReference type="Proteomes" id="UP001596072"/>
    </source>
</evidence>
<keyword evidence="1 2" id="KW-0238">DNA-binding</keyword>
<dbReference type="EMBL" id="JBHSNS010000015">
    <property type="protein sequence ID" value="MFC5731427.1"/>
    <property type="molecule type" value="Genomic_DNA"/>
</dbReference>
<dbReference type="SUPFAM" id="SSF46689">
    <property type="entry name" value="Homeodomain-like"/>
    <property type="match status" value="1"/>
</dbReference>
<dbReference type="RefSeq" id="WP_136436467.1">
    <property type="nucleotide sequence ID" value="NZ_JBHSNS010000015.1"/>
</dbReference>
<feature type="domain" description="HTH tetR-type" evidence="3">
    <location>
        <begin position="7"/>
        <end position="65"/>
    </location>
</feature>
<sequence>MPAAHRPSQRTAILDAGLGFLRDGGAISLDSVARAAGVTKPGLMYHFATKEALMSALVEHRLDDCERELEQLVPEPADRTSVRERLAAYARWAVDYEHDAADLLMLTDPRLRQRMTQRWSERLRPWLEIPASVPETDRARLTAVRLVADGCWFADVTGILPVPARDRAALLAAVLELLDGVQA</sequence>
<dbReference type="PROSITE" id="PS50977">
    <property type="entry name" value="HTH_TETR_2"/>
    <property type="match status" value="1"/>
</dbReference>